<feature type="compositionally biased region" description="Gly residues" evidence="1">
    <location>
        <begin position="956"/>
        <end position="970"/>
    </location>
</feature>
<comment type="caution">
    <text evidence="3">The sequence shown here is derived from an EMBL/GenBank/DDBJ whole genome shotgun (WGS) entry which is preliminary data.</text>
</comment>
<dbReference type="Proteomes" id="UP000265515">
    <property type="component" value="Unassembled WGS sequence"/>
</dbReference>
<feature type="compositionally biased region" description="Basic and acidic residues" evidence="1">
    <location>
        <begin position="846"/>
        <end position="866"/>
    </location>
</feature>
<feature type="region of interest" description="Disordered" evidence="1">
    <location>
        <begin position="906"/>
        <end position="1005"/>
    </location>
</feature>
<dbReference type="PANTHER" id="PTHR32166">
    <property type="entry name" value="OSJNBA0013A04.12 PROTEIN"/>
    <property type="match status" value="1"/>
</dbReference>
<feature type="domain" description="DUF659" evidence="2">
    <location>
        <begin position="171"/>
        <end position="302"/>
    </location>
</feature>
<feature type="region of interest" description="Disordered" evidence="1">
    <location>
        <begin position="597"/>
        <end position="630"/>
    </location>
</feature>
<dbReference type="InterPro" id="IPR012337">
    <property type="entry name" value="RNaseH-like_sf"/>
</dbReference>
<dbReference type="Gramene" id="GBG91767">
    <property type="protein sequence ID" value="GBG91767"/>
    <property type="gene ID" value="CBR_g53620"/>
</dbReference>
<dbReference type="PANTHER" id="PTHR32166:SF123">
    <property type="entry name" value="BED-TYPE DOMAIN-CONTAINING PROTEIN"/>
    <property type="match status" value="1"/>
</dbReference>
<accession>A0A388MB15</accession>
<gene>
    <name evidence="3" type="ORF">CBR_g53620</name>
</gene>
<dbReference type="SUPFAM" id="SSF53098">
    <property type="entry name" value="Ribonuclease H-like"/>
    <property type="match status" value="1"/>
</dbReference>
<evidence type="ECO:0000313" key="4">
    <source>
        <dbReference type="Proteomes" id="UP000265515"/>
    </source>
</evidence>
<feature type="compositionally biased region" description="Gly residues" evidence="1">
    <location>
        <begin position="815"/>
        <end position="844"/>
    </location>
</feature>
<feature type="region of interest" description="Disordered" evidence="1">
    <location>
        <begin position="812"/>
        <end position="870"/>
    </location>
</feature>
<feature type="compositionally biased region" description="Polar residues" evidence="1">
    <location>
        <begin position="612"/>
        <end position="627"/>
    </location>
</feature>
<evidence type="ECO:0000259" key="2">
    <source>
        <dbReference type="Pfam" id="PF04937"/>
    </source>
</evidence>
<dbReference type="InterPro" id="IPR007021">
    <property type="entry name" value="DUF659"/>
</dbReference>
<evidence type="ECO:0000256" key="1">
    <source>
        <dbReference type="SAM" id="MobiDB-lite"/>
    </source>
</evidence>
<sequence>MGGAGSSAAGGSPGGGFIPQFDREIARLRRGNLVWNFVTAGQLVGDQSKMHGDRKLHCNFCSHVWQGNAAKAARHFTQPKYCKVAGMRVLANLQNDTDYRFVDSTPRRVQRWMDEEGILDTRAPVGGQRPRTNDAERDEIQDVLDEQEGRQGGVDEAGMVTAGAEIPSQRTKVVSMVSEVPSAFQHTGATIVSDGRKSRSGKPLVNFLAGGGNGALLYATVARDGSVSDTADIVYRRWRAIILSFPAKDVIGFCTDSASNYMAAACRFATDPNACSTHVCNLMLSDVGTRVGWVKETIIRARVLVRFFKSHGAAHALFRNFKLSSRVIIVEPVETRFASVFLMLTYLKGWQDMLGSMLHGDAWARIPWERRFIAQVQWVQQQIHDGEFWQCVDCAIRVMAPVHQLLRRMDKGGMMMSIVYEWSQHLLELMRRVDVPADMVEPCMREGAIRNLHMLEPAHAATHLLNPRRRSFRYYESLQTTKRNWAQHERINTARRNKLGSAKLAQLVEIATNLKLAACTQQGGGYVLLWVMGTGREGTTGEEEDDEGEVWGARLAGSVSKQDIERQVVAFRACRPPRADPVKDVLGKRATKLQPWPEYTAGADGTPDANGTRPTTSGRTMMTSPSVATRRRSRCISLTVEDLTAWLHKHPSSLTMCRQVDRPVAPAEPGVVVDDVHVATRTSRSRSHFGVFGRPADVGRSGVTASRRGRVRRRRCPVRIVGRCLPSELRTDDFDVQDRMQTAEKRDARLAREEEERLQTLPGWEGRFAYLEEQRRLRELETGGGGGGDAGDVGVREEAVLGEVREGVIREDIDVGGGGKGVPAGDEGQGVAAGAGGEGGPGGDVDGDHRGEDEDGSDDRHGSDDHGGDDDEEMLALVVRDPMLPLLHPDDLMLVVLDADGLAQVGSQDPFPHTGRRSGERRPPGGAYSPPPYLVPSPRWSGSSLSRIRGRESGVVEGGSGLRSDGGGSAGSMPPPPAWAVEAGDEETAARTHIGGSPPPVRGGVVGGWAAHRRVTDRLRADYDAGRGAFARLSPQSQSADGGFGRPSFHMAGLMVGLS</sequence>
<dbReference type="EMBL" id="BFEA01000947">
    <property type="protein sequence ID" value="GBG91767.1"/>
    <property type="molecule type" value="Genomic_DNA"/>
</dbReference>
<evidence type="ECO:0000313" key="3">
    <source>
        <dbReference type="EMBL" id="GBG91767.1"/>
    </source>
</evidence>
<reference evidence="3 4" key="1">
    <citation type="journal article" date="2018" name="Cell">
        <title>The Chara Genome: Secondary Complexity and Implications for Plant Terrestrialization.</title>
        <authorList>
            <person name="Nishiyama T."/>
            <person name="Sakayama H."/>
            <person name="Vries J.D."/>
            <person name="Buschmann H."/>
            <person name="Saint-Marcoux D."/>
            <person name="Ullrich K.K."/>
            <person name="Haas F.B."/>
            <person name="Vanderstraeten L."/>
            <person name="Becker D."/>
            <person name="Lang D."/>
            <person name="Vosolsobe S."/>
            <person name="Rombauts S."/>
            <person name="Wilhelmsson P.K.I."/>
            <person name="Janitza P."/>
            <person name="Kern R."/>
            <person name="Heyl A."/>
            <person name="Rumpler F."/>
            <person name="Villalobos L.I.A.C."/>
            <person name="Clay J.M."/>
            <person name="Skokan R."/>
            <person name="Toyoda A."/>
            <person name="Suzuki Y."/>
            <person name="Kagoshima H."/>
            <person name="Schijlen E."/>
            <person name="Tajeshwar N."/>
            <person name="Catarino B."/>
            <person name="Hetherington A.J."/>
            <person name="Saltykova A."/>
            <person name="Bonnot C."/>
            <person name="Breuninger H."/>
            <person name="Symeonidi A."/>
            <person name="Radhakrishnan G.V."/>
            <person name="Van Nieuwerburgh F."/>
            <person name="Deforce D."/>
            <person name="Chang C."/>
            <person name="Karol K.G."/>
            <person name="Hedrich R."/>
            <person name="Ulvskov P."/>
            <person name="Glockner G."/>
            <person name="Delwiche C.F."/>
            <person name="Petrasek J."/>
            <person name="Van de Peer Y."/>
            <person name="Friml J."/>
            <person name="Beilby M."/>
            <person name="Dolan L."/>
            <person name="Kohara Y."/>
            <person name="Sugano S."/>
            <person name="Fujiyama A."/>
            <person name="Delaux P.-M."/>
            <person name="Quint M."/>
            <person name="TheiBen G."/>
            <person name="Hagemann M."/>
            <person name="Harholt J."/>
            <person name="Dunand C."/>
            <person name="Zachgo S."/>
            <person name="Langdale J."/>
            <person name="Maumus F."/>
            <person name="Straeten D.V.D."/>
            <person name="Gould S.B."/>
            <person name="Rensing S.A."/>
        </authorList>
    </citation>
    <scope>NUCLEOTIDE SEQUENCE [LARGE SCALE GENOMIC DNA]</scope>
    <source>
        <strain evidence="3 4">S276</strain>
    </source>
</reference>
<name>A0A388MB15_CHABU</name>
<organism evidence="3 4">
    <name type="scientific">Chara braunii</name>
    <name type="common">Braun's stonewort</name>
    <dbReference type="NCBI Taxonomy" id="69332"/>
    <lineage>
        <taxon>Eukaryota</taxon>
        <taxon>Viridiplantae</taxon>
        <taxon>Streptophyta</taxon>
        <taxon>Charophyceae</taxon>
        <taxon>Charales</taxon>
        <taxon>Characeae</taxon>
        <taxon>Chara</taxon>
    </lineage>
</organism>
<proteinExistence type="predicted"/>
<protein>
    <recommendedName>
        <fullName evidence="2">DUF659 domain-containing protein</fullName>
    </recommendedName>
</protein>
<dbReference type="Pfam" id="PF04937">
    <property type="entry name" value="DUF659"/>
    <property type="match status" value="1"/>
</dbReference>
<keyword evidence="4" id="KW-1185">Reference proteome</keyword>
<dbReference type="AlphaFoldDB" id="A0A388MB15"/>